<evidence type="ECO:0000313" key="2">
    <source>
        <dbReference type="EMBL" id="THC90914.1"/>
    </source>
</evidence>
<reference evidence="1 4" key="2">
    <citation type="submission" date="2019-08" db="EMBL/GenBank/DDBJ databases">
        <title>The genome sequence of a newly discovered highly antifungal drug resistant Aspergillus species, Aspergillus tanneri NIH 1004.</title>
        <authorList>
            <person name="Mounaud S."/>
            <person name="Singh I."/>
            <person name="Joardar V."/>
            <person name="Pakala S."/>
            <person name="Pakala S."/>
            <person name="Venepally P."/>
            <person name="Chung J.K."/>
            <person name="Losada L."/>
            <person name="Nierman W.C."/>
        </authorList>
    </citation>
    <scope>NUCLEOTIDE SEQUENCE [LARGE SCALE GENOMIC DNA]</scope>
    <source>
        <strain evidence="1 4">NIH1004</strain>
    </source>
</reference>
<dbReference type="RefSeq" id="XP_033424517.1">
    <property type="nucleotide sequence ID" value="XM_033573965.1"/>
</dbReference>
<proteinExistence type="predicted"/>
<dbReference type="GeneID" id="54332075"/>
<dbReference type="VEuPathDB" id="FungiDB:EYZ11_009631"/>
<evidence type="ECO:0000313" key="3">
    <source>
        <dbReference type="Proteomes" id="UP000308092"/>
    </source>
</evidence>
<dbReference type="EMBL" id="SOSA01000467">
    <property type="protein sequence ID" value="THC90914.1"/>
    <property type="molecule type" value="Genomic_DNA"/>
</dbReference>
<comment type="caution">
    <text evidence="2">The sequence shown here is derived from an EMBL/GenBank/DDBJ whole genome shotgun (WGS) entry which is preliminary data.</text>
</comment>
<reference evidence="2 3" key="1">
    <citation type="submission" date="2019-03" db="EMBL/GenBank/DDBJ databases">
        <title>The genome sequence of a newly discovered highly antifungal drug resistant Aspergillus species, Aspergillus tanneri NIH 1004.</title>
        <authorList>
            <person name="Mounaud S."/>
            <person name="Singh I."/>
            <person name="Joardar V."/>
            <person name="Pakala S."/>
            <person name="Pakala S."/>
            <person name="Venepally P."/>
            <person name="Hoover J."/>
            <person name="Nierman W."/>
            <person name="Chung J."/>
            <person name="Losada L."/>
        </authorList>
    </citation>
    <scope>NUCLEOTIDE SEQUENCE [LARGE SCALE GENOMIC DNA]</scope>
    <source>
        <strain evidence="2 3">NIH1004</strain>
    </source>
</reference>
<keyword evidence="3" id="KW-1185">Reference proteome</keyword>
<protein>
    <submittedName>
        <fullName evidence="2">Uncharacterized protein</fullName>
    </submittedName>
</protein>
<name>A0A4V3UNF2_9EURO</name>
<evidence type="ECO:0000313" key="1">
    <source>
        <dbReference type="EMBL" id="KAA8645156.1"/>
    </source>
</evidence>
<accession>A0A4V3UNF2</accession>
<organism evidence="2 3">
    <name type="scientific">Aspergillus tanneri</name>
    <dbReference type="NCBI Taxonomy" id="1220188"/>
    <lineage>
        <taxon>Eukaryota</taxon>
        <taxon>Fungi</taxon>
        <taxon>Dikarya</taxon>
        <taxon>Ascomycota</taxon>
        <taxon>Pezizomycotina</taxon>
        <taxon>Eurotiomycetes</taxon>
        <taxon>Eurotiomycetidae</taxon>
        <taxon>Eurotiales</taxon>
        <taxon>Aspergillaceae</taxon>
        <taxon>Aspergillus</taxon>
        <taxon>Aspergillus subgen. Circumdati</taxon>
    </lineage>
</organism>
<dbReference type="EMBL" id="QUQM01000006">
    <property type="protein sequence ID" value="KAA8645156.1"/>
    <property type="molecule type" value="Genomic_DNA"/>
</dbReference>
<dbReference type="AlphaFoldDB" id="A0A4V3UNF2"/>
<dbReference type="Proteomes" id="UP000324241">
    <property type="component" value="Unassembled WGS sequence"/>
</dbReference>
<evidence type="ECO:0000313" key="4">
    <source>
        <dbReference type="Proteomes" id="UP000324241"/>
    </source>
</evidence>
<dbReference type="Proteomes" id="UP000308092">
    <property type="component" value="Unassembled WGS sequence"/>
</dbReference>
<gene>
    <name evidence="1" type="ORF">ATNIH1004_009373</name>
    <name evidence="2" type="ORF">EYZ11_009631</name>
</gene>
<sequence length="70" mass="7596">MLDFESLSWGVVANPGTPPNEAYLKMVDFNELQKIKSTTGVDRASMVTNVPENVDLSSVLSQPKGISNQV</sequence>